<evidence type="ECO:0000313" key="11">
    <source>
        <dbReference type="EMBL" id="EFJ23743.1"/>
    </source>
</evidence>
<evidence type="ECO:0000256" key="9">
    <source>
        <dbReference type="ARBA" id="ARBA00022840"/>
    </source>
</evidence>
<dbReference type="SUPFAM" id="SSF52374">
    <property type="entry name" value="Nucleotidylyl transferase"/>
    <property type="match status" value="1"/>
</dbReference>
<keyword evidence="7" id="KW-0547">Nucleotide-binding</keyword>
<evidence type="ECO:0000256" key="3">
    <source>
        <dbReference type="ARBA" id="ARBA00022630"/>
    </source>
</evidence>
<dbReference type="GO" id="GO:0009507">
    <property type="term" value="C:chloroplast"/>
    <property type="evidence" value="ECO:0000318"/>
    <property type="project" value="GO_Central"/>
</dbReference>
<evidence type="ECO:0000256" key="6">
    <source>
        <dbReference type="ARBA" id="ARBA00022695"/>
    </source>
</evidence>
<keyword evidence="8" id="KW-0274">FAD</keyword>
<keyword evidence="3" id="KW-0285">Flavoprotein</keyword>
<dbReference type="EC" id="2.7.7.2" evidence="2"/>
<dbReference type="GO" id="GO:0006747">
    <property type="term" value="P:FAD biosynthetic process"/>
    <property type="evidence" value="ECO:0000318"/>
    <property type="project" value="GO_Central"/>
</dbReference>
<dbReference type="Gene3D" id="3.40.50.620">
    <property type="entry name" value="HUPs"/>
    <property type="match status" value="1"/>
</dbReference>
<keyword evidence="9" id="KW-0067">ATP-binding</keyword>
<sequence>LAGSVVALGKFDALHIGHRSLAEQASRMGPPVVLSFTGMGEILGWDKRLPVVAPCDRARVMLLWSAQCSGLTPDEFSLEFGKVRHLSPQQFVEKLAVELRVKGVVAGENYRFGYKAAGDSSELKKLCKEWGLDVFVVEAVMDKFDQAPSSVQGDARDRGQVSSTRVRKALADGNMKRVTNLLGRNHRLFM</sequence>
<dbReference type="STRING" id="88036.D8RVA9"/>
<dbReference type="AlphaFoldDB" id="D8RVA9"/>
<evidence type="ECO:0000256" key="2">
    <source>
        <dbReference type="ARBA" id="ARBA00012393"/>
    </source>
</evidence>
<keyword evidence="12" id="KW-1185">Reference proteome</keyword>
<dbReference type="OrthoDB" id="414641at2759"/>
<evidence type="ECO:0000256" key="5">
    <source>
        <dbReference type="ARBA" id="ARBA00022679"/>
    </source>
</evidence>
<dbReference type="GO" id="GO:0009231">
    <property type="term" value="P:riboflavin biosynthetic process"/>
    <property type="evidence" value="ECO:0007669"/>
    <property type="project" value="InterPro"/>
</dbReference>
<reference evidence="11 12" key="1">
    <citation type="journal article" date="2011" name="Science">
        <title>The Selaginella genome identifies genetic changes associated with the evolution of vascular plants.</title>
        <authorList>
            <person name="Banks J.A."/>
            <person name="Nishiyama T."/>
            <person name="Hasebe M."/>
            <person name="Bowman J.L."/>
            <person name="Gribskov M."/>
            <person name="dePamphilis C."/>
            <person name="Albert V.A."/>
            <person name="Aono N."/>
            <person name="Aoyama T."/>
            <person name="Ambrose B.A."/>
            <person name="Ashton N.W."/>
            <person name="Axtell M.J."/>
            <person name="Barker E."/>
            <person name="Barker M.S."/>
            <person name="Bennetzen J.L."/>
            <person name="Bonawitz N.D."/>
            <person name="Chapple C."/>
            <person name="Cheng C."/>
            <person name="Correa L.G."/>
            <person name="Dacre M."/>
            <person name="DeBarry J."/>
            <person name="Dreyer I."/>
            <person name="Elias M."/>
            <person name="Engstrom E.M."/>
            <person name="Estelle M."/>
            <person name="Feng L."/>
            <person name="Finet C."/>
            <person name="Floyd S.K."/>
            <person name="Frommer W.B."/>
            <person name="Fujita T."/>
            <person name="Gramzow L."/>
            <person name="Gutensohn M."/>
            <person name="Harholt J."/>
            <person name="Hattori M."/>
            <person name="Heyl A."/>
            <person name="Hirai T."/>
            <person name="Hiwatashi Y."/>
            <person name="Ishikawa M."/>
            <person name="Iwata M."/>
            <person name="Karol K.G."/>
            <person name="Koehler B."/>
            <person name="Kolukisaoglu U."/>
            <person name="Kubo M."/>
            <person name="Kurata T."/>
            <person name="Lalonde S."/>
            <person name="Li K."/>
            <person name="Li Y."/>
            <person name="Litt A."/>
            <person name="Lyons E."/>
            <person name="Manning G."/>
            <person name="Maruyama T."/>
            <person name="Michael T.P."/>
            <person name="Mikami K."/>
            <person name="Miyazaki S."/>
            <person name="Morinaga S."/>
            <person name="Murata T."/>
            <person name="Mueller-Roeber B."/>
            <person name="Nelson D.R."/>
            <person name="Obara M."/>
            <person name="Oguri Y."/>
            <person name="Olmstead R.G."/>
            <person name="Onodera N."/>
            <person name="Petersen B.L."/>
            <person name="Pils B."/>
            <person name="Prigge M."/>
            <person name="Rensing S.A."/>
            <person name="Riano-Pachon D.M."/>
            <person name="Roberts A.W."/>
            <person name="Sato Y."/>
            <person name="Scheller H.V."/>
            <person name="Schulz B."/>
            <person name="Schulz C."/>
            <person name="Shakirov E.V."/>
            <person name="Shibagaki N."/>
            <person name="Shinohara N."/>
            <person name="Shippen D.E."/>
            <person name="Soerensen I."/>
            <person name="Sotooka R."/>
            <person name="Sugimoto N."/>
            <person name="Sugita M."/>
            <person name="Sumikawa N."/>
            <person name="Tanurdzic M."/>
            <person name="Theissen G."/>
            <person name="Ulvskov P."/>
            <person name="Wakazuki S."/>
            <person name="Weng J.K."/>
            <person name="Willats W.W."/>
            <person name="Wipf D."/>
            <person name="Wolf P.G."/>
            <person name="Yang L."/>
            <person name="Zimmer A.D."/>
            <person name="Zhu Q."/>
            <person name="Mitros T."/>
            <person name="Hellsten U."/>
            <person name="Loque D."/>
            <person name="Otillar R."/>
            <person name="Salamov A."/>
            <person name="Schmutz J."/>
            <person name="Shapiro H."/>
            <person name="Lindquist E."/>
            <person name="Lucas S."/>
            <person name="Rokhsar D."/>
            <person name="Grigoriev I.V."/>
        </authorList>
    </citation>
    <scope>NUCLEOTIDE SEQUENCE [LARGE SCALE GENOMIC DNA]</scope>
</reference>
<feature type="non-terminal residue" evidence="11">
    <location>
        <position position="1"/>
    </location>
</feature>
<dbReference type="HOGENOM" id="CLU_057424_1_0_1"/>
<dbReference type="GO" id="GO:0003919">
    <property type="term" value="F:FMN adenylyltransferase activity"/>
    <property type="evidence" value="ECO:0000318"/>
    <property type="project" value="GO_Central"/>
</dbReference>
<dbReference type="Pfam" id="PF06574">
    <property type="entry name" value="FAD_syn"/>
    <property type="match status" value="1"/>
</dbReference>
<dbReference type="KEGG" id="smo:SELMODRAFT_56433"/>
<evidence type="ECO:0000256" key="8">
    <source>
        <dbReference type="ARBA" id="ARBA00022827"/>
    </source>
</evidence>
<comment type="pathway">
    <text evidence="1">Cofactor biosynthesis; FAD biosynthesis; FAD from FMN: step 1/1.</text>
</comment>
<dbReference type="NCBIfam" id="TIGR00125">
    <property type="entry name" value="cyt_tran_rel"/>
    <property type="match status" value="1"/>
</dbReference>
<dbReference type="InParanoid" id="D8RVA9"/>
<evidence type="ECO:0000313" key="12">
    <source>
        <dbReference type="Proteomes" id="UP000001514"/>
    </source>
</evidence>
<dbReference type="EMBL" id="GL377591">
    <property type="protein sequence ID" value="EFJ23743.1"/>
    <property type="molecule type" value="Genomic_DNA"/>
</dbReference>
<dbReference type="FunCoup" id="D8RVA9">
    <property type="interactions" value="643"/>
</dbReference>
<dbReference type="InterPro" id="IPR015864">
    <property type="entry name" value="FAD_synthase"/>
</dbReference>
<feature type="domain" description="FAD synthetase" evidence="10">
    <location>
        <begin position="3"/>
        <end position="146"/>
    </location>
</feature>
<keyword evidence="4" id="KW-0288">FMN</keyword>
<dbReference type="eggNOG" id="ENOG502QVVU">
    <property type="taxonomic scope" value="Eukaryota"/>
</dbReference>
<evidence type="ECO:0000256" key="1">
    <source>
        <dbReference type="ARBA" id="ARBA00004726"/>
    </source>
</evidence>
<dbReference type="OMA" id="WETRLPI"/>
<feature type="non-terminal residue" evidence="11">
    <location>
        <position position="190"/>
    </location>
</feature>
<dbReference type="Proteomes" id="UP000001514">
    <property type="component" value="Unassembled WGS sequence"/>
</dbReference>
<accession>D8RVA9</accession>
<name>D8RVA9_SELML</name>
<dbReference type="InterPro" id="IPR004821">
    <property type="entry name" value="Cyt_trans-like"/>
</dbReference>
<organism evidence="12">
    <name type="scientific">Selaginella moellendorffii</name>
    <name type="common">Spikemoss</name>
    <dbReference type="NCBI Taxonomy" id="88036"/>
    <lineage>
        <taxon>Eukaryota</taxon>
        <taxon>Viridiplantae</taxon>
        <taxon>Streptophyta</taxon>
        <taxon>Embryophyta</taxon>
        <taxon>Tracheophyta</taxon>
        <taxon>Lycopodiopsida</taxon>
        <taxon>Selaginellales</taxon>
        <taxon>Selaginellaceae</taxon>
        <taxon>Selaginella</taxon>
    </lineage>
</organism>
<dbReference type="UniPathway" id="UPA00277">
    <property type="reaction ID" value="UER00407"/>
</dbReference>
<evidence type="ECO:0000256" key="7">
    <source>
        <dbReference type="ARBA" id="ARBA00022741"/>
    </source>
</evidence>
<evidence type="ECO:0000256" key="4">
    <source>
        <dbReference type="ARBA" id="ARBA00022643"/>
    </source>
</evidence>
<keyword evidence="5" id="KW-0808">Transferase</keyword>
<keyword evidence="6" id="KW-0548">Nucleotidyltransferase</keyword>
<protein>
    <recommendedName>
        <fullName evidence="2">FAD synthase</fullName>
        <ecNumber evidence="2">2.7.7.2</ecNumber>
    </recommendedName>
</protein>
<dbReference type="InterPro" id="IPR014729">
    <property type="entry name" value="Rossmann-like_a/b/a_fold"/>
</dbReference>
<dbReference type="GO" id="GO:0005524">
    <property type="term" value="F:ATP binding"/>
    <property type="evidence" value="ECO:0007669"/>
    <property type="project" value="UniProtKB-KW"/>
</dbReference>
<gene>
    <name evidence="11" type="ORF">SELMODRAFT_56433</name>
</gene>
<proteinExistence type="predicted"/>
<evidence type="ECO:0000259" key="10">
    <source>
        <dbReference type="Pfam" id="PF06574"/>
    </source>
</evidence>